<comment type="caution">
    <text evidence="2">The sequence shown here is derived from an EMBL/GenBank/DDBJ whole genome shotgun (WGS) entry which is preliminary data.</text>
</comment>
<evidence type="ECO:0000313" key="2">
    <source>
        <dbReference type="EMBL" id="NBH31657.1"/>
    </source>
</evidence>
<organism evidence="2 3">
    <name type="scientific">Staphylococcus warneri</name>
    <dbReference type="NCBI Taxonomy" id="1292"/>
    <lineage>
        <taxon>Bacteria</taxon>
        <taxon>Bacillati</taxon>
        <taxon>Bacillota</taxon>
        <taxon>Bacilli</taxon>
        <taxon>Bacillales</taxon>
        <taxon>Staphylococcaceae</taxon>
        <taxon>Staphylococcus</taxon>
    </lineage>
</organism>
<keyword evidence="1" id="KW-0472">Membrane</keyword>
<sequence>MKQYHYEELQNAKDLNYFQRISESGHMNIIISLVIAIIVGAILIFICFKIEKNNSQNEAVQNESRKYVNSEWHLITAFLAMIVIGASFIILIIELLFSVNQYKATGYYRAEAKVLSIEKKEKVDEATQYKMKCRYMKGNIEDKKTKPITIITNNRQDIKNGDKVLIKTPDMIFKGGESKEVKDQDLIIDNNNRRRQFEILGNNKKEIPNRVEEKELTLTKDTEK</sequence>
<evidence type="ECO:0008006" key="4">
    <source>
        <dbReference type="Google" id="ProtNLM"/>
    </source>
</evidence>
<keyword evidence="1" id="KW-0812">Transmembrane</keyword>
<protein>
    <recommendedName>
        <fullName evidence="4">DUF4064 domain-containing protein</fullName>
    </recommendedName>
</protein>
<proteinExistence type="predicted"/>
<dbReference type="EMBL" id="QXWP01000009">
    <property type="protein sequence ID" value="NBH31657.1"/>
    <property type="molecule type" value="Genomic_DNA"/>
</dbReference>
<evidence type="ECO:0000256" key="1">
    <source>
        <dbReference type="SAM" id="Phobius"/>
    </source>
</evidence>
<evidence type="ECO:0000313" key="3">
    <source>
        <dbReference type="Proteomes" id="UP000481807"/>
    </source>
</evidence>
<feature type="transmembrane region" description="Helical" evidence="1">
    <location>
        <begin position="29"/>
        <end position="48"/>
    </location>
</feature>
<gene>
    <name evidence="2" type="ORF">D3Z30_11800</name>
</gene>
<keyword evidence="1" id="KW-1133">Transmembrane helix</keyword>
<dbReference type="Proteomes" id="UP000481807">
    <property type="component" value="Unassembled WGS sequence"/>
</dbReference>
<dbReference type="RefSeq" id="WP_160175659.1">
    <property type="nucleotide sequence ID" value="NZ_QXWP01000009.1"/>
</dbReference>
<accession>A0AB36BM81</accession>
<reference evidence="2 3" key="1">
    <citation type="submission" date="2018-08" db="EMBL/GenBank/DDBJ databases">
        <title>Murine metabolic-syndrome-specific gut microbial biobank.</title>
        <authorList>
            <person name="Liu C."/>
        </authorList>
    </citation>
    <scope>NUCLEOTIDE SEQUENCE [LARGE SCALE GENOMIC DNA]</scope>
    <source>
        <strain evidence="2 3">1XD21-27</strain>
    </source>
</reference>
<feature type="transmembrane region" description="Helical" evidence="1">
    <location>
        <begin position="74"/>
        <end position="97"/>
    </location>
</feature>
<dbReference type="AlphaFoldDB" id="A0AB36BM81"/>
<name>A0AB36BM81_STAWA</name>